<organism evidence="2 3">
    <name type="scientific">Myotis myotis</name>
    <name type="common">Greater mouse-eared bat</name>
    <name type="synonym">Vespertilio myotis</name>
    <dbReference type="NCBI Taxonomy" id="51298"/>
    <lineage>
        <taxon>Eukaryota</taxon>
        <taxon>Metazoa</taxon>
        <taxon>Chordata</taxon>
        <taxon>Craniata</taxon>
        <taxon>Vertebrata</taxon>
        <taxon>Euteleostomi</taxon>
        <taxon>Mammalia</taxon>
        <taxon>Eutheria</taxon>
        <taxon>Laurasiatheria</taxon>
        <taxon>Chiroptera</taxon>
        <taxon>Yangochiroptera</taxon>
        <taxon>Vespertilionidae</taxon>
        <taxon>Myotis</taxon>
    </lineage>
</organism>
<reference evidence="2 3" key="1">
    <citation type="journal article" date="2020" name="Nature">
        <title>Six reference-quality genomes reveal evolution of bat adaptations.</title>
        <authorList>
            <person name="Jebb D."/>
            <person name="Huang Z."/>
            <person name="Pippel M."/>
            <person name="Hughes G.M."/>
            <person name="Lavrichenko K."/>
            <person name="Devanna P."/>
            <person name="Winkler S."/>
            <person name="Jermiin L.S."/>
            <person name="Skirmuntt E.C."/>
            <person name="Katzourakis A."/>
            <person name="Burkitt-Gray L."/>
            <person name="Ray D.A."/>
            <person name="Sullivan K.A.M."/>
            <person name="Roscito J.G."/>
            <person name="Kirilenko B.M."/>
            <person name="Davalos L.M."/>
            <person name="Corthals A.P."/>
            <person name="Power M.L."/>
            <person name="Jones G."/>
            <person name="Ransome R.D."/>
            <person name="Dechmann D.K.N."/>
            <person name="Locatelli A.G."/>
            <person name="Puechmaille S.J."/>
            <person name="Fedrigo O."/>
            <person name="Jarvis E.D."/>
            <person name="Hiller M."/>
            <person name="Vernes S.C."/>
            <person name="Myers E.W."/>
            <person name="Teeling E.C."/>
        </authorList>
    </citation>
    <scope>NUCLEOTIDE SEQUENCE [LARGE SCALE GENOMIC DNA]</scope>
    <source>
        <strain evidence="2">MMyoMyo1</strain>
        <tissue evidence="2">Flight muscle</tissue>
    </source>
</reference>
<protein>
    <submittedName>
        <fullName evidence="2">Uncharacterized protein</fullName>
    </submittedName>
</protein>
<evidence type="ECO:0000313" key="3">
    <source>
        <dbReference type="Proteomes" id="UP000527355"/>
    </source>
</evidence>
<proteinExistence type="predicted"/>
<comment type="caution">
    <text evidence="2">The sequence shown here is derived from an EMBL/GenBank/DDBJ whole genome shotgun (WGS) entry which is preliminary data.</text>
</comment>
<feature type="region of interest" description="Disordered" evidence="1">
    <location>
        <begin position="110"/>
        <end position="142"/>
    </location>
</feature>
<name>A0A7J7R745_MYOMY</name>
<feature type="compositionally biased region" description="Pro residues" evidence="1">
    <location>
        <begin position="66"/>
        <end position="76"/>
    </location>
</feature>
<feature type="region of interest" description="Disordered" evidence="1">
    <location>
        <begin position="1"/>
        <end position="87"/>
    </location>
</feature>
<dbReference type="EMBL" id="JABWUV010000036">
    <property type="protein sequence ID" value="KAF6271949.1"/>
    <property type="molecule type" value="Genomic_DNA"/>
</dbReference>
<evidence type="ECO:0000256" key="1">
    <source>
        <dbReference type="SAM" id="MobiDB-lite"/>
    </source>
</evidence>
<sequence length="142" mass="15692">MPRALAPASACREWSPPPSPPPAPERRGLQATHCSQPPPRTGRVPQLSSASKSNRRSTHCLLHEQPPCPPLAPGGHPPHRPRPDAHLERDITNIRRRFQRRVPALTLRNRAMTCNDRHPSVSQGSPTRVKAAPVEPEPIGWV</sequence>
<accession>A0A7J7R745</accession>
<evidence type="ECO:0000313" key="2">
    <source>
        <dbReference type="EMBL" id="KAF6271949.1"/>
    </source>
</evidence>
<dbReference type="AlphaFoldDB" id="A0A7J7R745"/>
<dbReference type="Proteomes" id="UP000527355">
    <property type="component" value="Unassembled WGS sequence"/>
</dbReference>
<gene>
    <name evidence="2" type="ORF">mMyoMyo1_010891</name>
</gene>
<keyword evidence="3" id="KW-1185">Reference proteome</keyword>